<keyword evidence="5" id="KW-0812">Transmembrane</keyword>
<evidence type="ECO:0000313" key="7">
    <source>
        <dbReference type="EMBL" id="MDN4593830.1"/>
    </source>
</evidence>
<feature type="region of interest" description="Disordered" evidence="4">
    <location>
        <begin position="280"/>
        <end position="375"/>
    </location>
</feature>
<feature type="domain" description="TNase-like" evidence="6">
    <location>
        <begin position="141"/>
        <end position="272"/>
    </location>
</feature>
<keyword evidence="8" id="KW-1185">Reference proteome</keyword>
<feature type="compositionally biased region" description="Low complexity" evidence="4">
    <location>
        <begin position="127"/>
        <end position="138"/>
    </location>
</feature>
<keyword evidence="5" id="KW-0472">Membrane</keyword>
<evidence type="ECO:0000256" key="4">
    <source>
        <dbReference type="SAM" id="MobiDB-lite"/>
    </source>
</evidence>
<evidence type="ECO:0000313" key="8">
    <source>
        <dbReference type="Proteomes" id="UP001174196"/>
    </source>
</evidence>
<feature type="transmembrane region" description="Helical" evidence="5">
    <location>
        <begin position="80"/>
        <end position="103"/>
    </location>
</feature>
<evidence type="ECO:0000256" key="2">
    <source>
        <dbReference type="ARBA" id="ARBA00022759"/>
    </source>
</evidence>
<dbReference type="InterPro" id="IPR008613">
    <property type="entry name" value="Excalibur_Ca-bd_domain"/>
</dbReference>
<dbReference type="SUPFAM" id="SSF50199">
    <property type="entry name" value="Staphylococcal nuclease"/>
    <property type="match status" value="1"/>
</dbReference>
<dbReference type="Proteomes" id="UP001174196">
    <property type="component" value="Unassembled WGS sequence"/>
</dbReference>
<dbReference type="Pfam" id="PF05901">
    <property type="entry name" value="Excalibur"/>
    <property type="match status" value="1"/>
</dbReference>
<dbReference type="InterPro" id="IPR002071">
    <property type="entry name" value="Thermonucl_AS"/>
</dbReference>
<dbReference type="InterPro" id="IPR016071">
    <property type="entry name" value="Staphylococal_nuclease_OB-fold"/>
</dbReference>
<reference evidence="7" key="1">
    <citation type="submission" date="2022-08" db="EMBL/GenBank/DDBJ databases">
        <title>Polycladomyces zharkentsis sp. nov., a novel thermophilic CMC and starch-degrading bacterium isolated from a geothermal spring in Kazakhstan.</title>
        <authorList>
            <person name="Mashzhan A."/>
            <person name="Kistaubaeva A."/>
            <person name="Javier-Lopez R."/>
            <person name="Birkeland N.-K."/>
        </authorList>
    </citation>
    <scope>NUCLEOTIDE SEQUENCE</scope>
    <source>
        <strain evidence="7">KSR 13</strain>
    </source>
</reference>
<dbReference type="InterPro" id="IPR035437">
    <property type="entry name" value="SNase_OB-fold_sf"/>
</dbReference>
<feature type="compositionally biased region" description="Polar residues" evidence="4">
    <location>
        <begin position="113"/>
        <end position="125"/>
    </location>
</feature>
<feature type="compositionally biased region" description="Polar residues" evidence="4">
    <location>
        <begin position="328"/>
        <end position="359"/>
    </location>
</feature>
<name>A0ABT8IM81_9BACL</name>
<dbReference type="PANTHER" id="PTHR12302:SF3">
    <property type="entry name" value="SERINE_THREONINE-PROTEIN KINASE 31"/>
    <property type="match status" value="1"/>
</dbReference>
<feature type="transmembrane region" description="Helical" evidence="5">
    <location>
        <begin position="31"/>
        <end position="51"/>
    </location>
</feature>
<feature type="compositionally biased region" description="Low complexity" evidence="4">
    <location>
        <begin position="297"/>
        <end position="327"/>
    </location>
</feature>
<dbReference type="SMART" id="SM00894">
    <property type="entry name" value="Excalibur"/>
    <property type="match status" value="1"/>
</dbReference>
<dbReference type="PROSITE" id="PS01123">
    <property type="entry name" value="TNASE_1"/>
    <property type="match status" value="1"/>
</dbReference>
<sequence>MKNFLKALIGLVVVIVLIGIALFIISWLLMIGGAIVAIGGLIFFLFPAVYWKLKIQEKDERPNNAEHTSKKPALPIHIRLTGLVLLIIGLISFASGKALYAAISDEGSKQKTKPVQQAVQPNKEPTQVVKQPSSSKPSKTNRVSVKVVDVIDGDTIVVNLNGKNEKLRMILIDTPETVYPNKPKQPFGKEASDFTKKLLLNKTVELEMDVQERDQYGRLLAYVYLNGQSVQEQLLMRGLARVAVFPPNVKHLDEYRAIQDQAKQRKVGIWSIENYVHDDGFHPPQPKVASKPAPKTSSSLEGDSSQSSSASNRSSSSKRSSSHHSSSLNTGDKNCSDFSIQSEAQSYFESHGGSPSNNVDGLDRDHDGIACESLP</sequence>
<dbReference type="PANTHER" id="PTHR12302">
    <property type="entry name" value="EBNA2 BINDING PROTEIN P100"/>
    <property type="match status" value="1"/>
</dbReference>
<feature type="region of interest" description="Disordered" evidence="4">
    <location>
        <begin position="111"/>
        <end position="141"/>
    </location>
</feature>
<dbReference type="Gene3D" id="2.40.50.90">
    <property type="match status" value="1"/>
</dbReference>
<organism evidence="7 8">
    <name type="scientific">Polycladomyces subterraneus</name>
    <dbReference type="NCBI Taxonomy" id="1016997"/>
    <lineage>
        <taxon>Bacteria</taxon>
        <taxon>Bacillati</taxon>
        <taxon>Bacillota</taxon>
        <taxon>Bacilli</taxon>
        <taxon>Bacillales</taxon>
        <taxon>Thermoactinomycetaceae</taxon>
        <taxon>Polycladomyces</taxon>
    </lineage>
</organism>
<proteinExistence type="predicted"/>
<accession>A0ABT8IM81</accession>
<dbReference type="EMBL" id="JANRHH010000033">
    <property type="protein sequence ID" value="MDN4593830.1"/>
    <property type="molecule type" value="Genomic_DNA"/>
</dbReference>
<protein>
    <submittedName>
        <fullName evidence="7">Thermonuclease family protein</fullName>
    </submittedName>
</protein>
<keyword evidence="5" id="KW-1133">Transmembrane helix</keyword>
<dbReference type="RefSeq" id="WP_301238520.1">
    <property type="nucleotide sequence ID" value="NZ_JANRHH010000033.1"/>
</dbReference>
<evidence type="ECO:0000259" key="6">
    <source>
        <dbReference type="PROSITE" id="PS50830"/>
    </source>
</evidence>
<evidence type="ECO:0000256" key="1">
    <source>
        <dbReference type="ARBA" id="ARBA00022722"/>
    </source>
</evidence>
<dbReference type="CDD" id="cd00175">
    <property type="entry name" value="SNc"/>
    <property type="match status" value="1"/>
</dbReference>
<dbReference type="SMART" id="SM00318">
    <property type="entry name" value="SNc"/>
    <property type="match status" value="1"/>
</dbReference>
<comment type="caution">
    <text evidence="7">The sequence shown here is derived from an EMBL/GenBank/DDBJ whole genome shotgun (WGS) entry which is preliminary data.</text>
</comment>
<evidence type="ECO:0000256" key="3">
    <source>
        <dbReference type="ARBA" id="ARBA00022801"/>
    </source>
</evidence>
<dbReference type="Pfam" id="PF00565">
    <property type="entry name" value="SNase"/>
    <property type="match status" value="1"/>
</dbReference>
<feature type="transmembrane region" description="Helical" evidence="5">
    <location>
        <begin position="7"/>
        <end position="25"/>
    </location>
</feature>
<dbReference type="PROSITE" id="PS50830">
    <property type="entry name" value="TNASE_3"/>
    <property type="match status" value="1"/>
</dbReference>
<keyword evidence="2" id="KW-0255">Endonuclease</keyword>
<evidence type="ECO:0000256" key="5">
    <source>
        <dbReference type="SAM" id="Phobius"/>
    </source>
</evidence>
<keyword evidence="3" id="KW-0378">Hydrolase</keyword>
<gene>
    <name evidence="7" type="ORF">NWF35_07950</name>
</gene>
<keyword evidence="1" id="KW-0540">Nuclease</keyword>